<dbReference type="PANTHER" id="PTHR10696:SF25">
    <property type="entry name" value="OXIDOREDUCTASE AIM17-RELATED"/>
    <property type="match status" value="1"/>
</dbReference>
<dbReference type="GO" id="GO:0046872">
    <property type="term" value="F:metal ion binding"/>
    <property type="evidence" value="ECO:0007669"/>
    <property type="project" value="UniProtKB-KW"/>
</dbReference>
<dbReference type="Proteomes" id="UP001162090">
    <property type="component" value="Chromosome 8"/>
</dbReference>
<evidence type="ECO:0000313" key="9">
    <source>
        <dbReference type="Proteomes" id="UP001162090"/>
    </source>
</evidence>
<dbReference type="SUPFAM" id="SSF51197">
    <property type="entry name" value="Clavaminate synthase-like"/>
    <property type="match status" value="1"/>
</dbReference>
<keyword evidence="5" id="KW-0560">Oxidoreductase</keyword>
<dbReference type="InterPro" id="IPR042098">
    <property type="entry name" value="TauD-like_sf"/>
</dbReference>
<dbReference type="GO" id="GO:0045329">
    <property type="term" value="P:carnitine biosynthetic process"/>
    <property type="evidence" value="ECO:0007669"/>
    <property type="project" value="TreeGrafter"/>
</dbReference>
<dbReference type="GO" id="GO:0005739">
    <property type="term" value="C:mitochondrion"/>
    <property type="evidence" value="ECO:0007669"/>
    <property type="project" value="TreeGrafter"/>
</dbReference>
<sequence length="467" mass="53081">MLRSQLGRGSRILAKITTTPRTYSSASTVGAAPASAGHIIKTFFNRDSTTITFSMEESQKPVSVCFNNVFLRDASHGAKLVTTGELYHNEKLTAPQDIQISPDGKSLAVKWQDGGVHRFPLQFFVDYKGSSFISPATRKQESRFQSQLWNKEILKSNIKDLLSVNYNEFIDAKDDSKLFQTLVNLQKFGITFISGTPSSSSEGLTIQKICERIGPIRSTVHGEGTFDVNASQATSVNTHYANKDLPLHTDLPFLENVPGFQILQSLPTSQGEDPSTRPMSYFVDAFYATRNVRESDFEAYEALQIVPVNYIYENGDKRYYQSKPLIEHYDSNEQNTLLSNYETLIKCINYSPPYQAPFTFGIYDKPSDLNNNPDLNLITTPAKLTERFLFKSFIRGLNVFENHINDFDNQFRLQLPENCCVIFNNRRILHANSLTNSNQKWLKGCYFDSDTFKSKLKFLEEKFPHVK</sequence>
<evidence type="ECO:0000256" key="6">
    <source>
        <dbReference type="ARBA" id="ARBA00023004"/>
    </source>
</evidence>
<dbReference type="InterPro" id="IPR003819">
    <property type="entry name" value="TauD/TfdA-like"/>
</dbReference>
<evidence type="ECO:0000259" key="7">
    <source>
        <dbReference type="Pfam" id="PF02668"/>
    </source>
</evidence>
<keyword evidence="3" id="KW-0479">Metal-binding</keyword>
<comment type="similarity">
    <text evidence="2">Belongs to the gamma-BBH/TMLD family.</text>
</comment>
<evidence type="ECO:0000313" key="8">
    <source>
        <dbReference type="EMBL" id="CAI4063744.1"/>
    </source>
</evidence>
<keyword evidence="6" id="KW-0408">Iron</keyword>
<proteinExistence type="inferred from homology"/>
<dbReference type="Pfam" id="PF02668">
    <property type="entry name" value="TauD"/>
    <property type="match status" value="1"/>
</dbReference>
<accession>A0AA35JJV3</accession>
<evidence type="ECO:0000256" key="3">
    <source>
        <dbReference type="ARBA" id="ARBA00022723"/>
    </source>
</evidence>
<dbReference type="InterPro" id="IPR050411">
    <property type="entry name" value="AlphaKG_dependent_hydroxylases"/>
</dbReference>
<dbReference type="Gene3D" id="3.60.130.10">
    <property type="entry name" value="Clavaminate synthase-like"/>
    <property type="match status" value="1"/>
</dbReference>
<gene>
    <name evidence="8" type="primary">SUVC08G0240</name>
    <name evidence="8" type="ORF">SUVC_08G0240</name>
</gene>
<dbReference type="GO" id="GO:0051213">
    <property type="term" value="F:dioxygenase activity"/>
    <property type="evidence" value="ECO:0007669"/>
    <property type="project" value="UniProtKB-KW"/>
</dbReference>
<dbReference type="CDD" id="cd00250">
    <property type="entry name" value="CAS_like"/>
    <property type="match status" value="1"/>
</dbReference>
<evidence type="ECO:0000256" key="1">
    <source>
        <dbReference type="ARBA" id="ARBA00001954"/>
    </source>
</evidence>
<comment type="cofactor">
    <cofactor evidence="1">
        <name>Fe(2+)</name>
        <dbReference type="ChEBI" id="CHEBI:29033"/>
    </cofactor>
</comment>
<keyword evidence="4" id="KW-0223">Dioxygenase</keyword>
<feature type="domain" description="TauD/TfdA-like" evidence="7">
    <location>
        <begin position="174"/>
        <end position="446"/>
    </location>
</feature>
<dbReference type="AlphaFoldDB" id="A0AA35JJV3"/>
<evidence type="ECO:0000256" key="2">
    <source>
        <dbReference type="ARBA" id="ARBA00008654"/>
    </source>
</evidence>
<organism evidence="8 9">
    <name type="scientific">Saccharomyces uvarum</name>
    <name type="common">Yeast</name>
    <name type="synonym">Saccharomyces bayanus var. uvarum</name>
    <dbReference type="NCBI Taxonomy" id="230603"/>
    <lineage>
        <taxon>Eukaryota</taxon>
        <taxon>Fungi</taxon>
        <taxon>Dikarya</taxon>
        <taxon>Ascomycota</taxon>
        <taxon>Saccharomycotina</taxon>
        <taxon>Saccharomycetes</taxon>
        <taxon>Saccharomycetales</taxon>
        <taxon>Saccharomycetaceae</taxon>
        <taxon>Saccharomyces</taxon>
    </lineage>
</organism>
<evidence type="ECO:0000256" key="5">
    <source>
        <dbReference type="ARBA" id="ARBA00023002"/>
    </source>
</evidence>
<evidence type="ECO:0000256" key="4">
    <source>
        <dbReference type="ARBA" id="ARBA00022964"/>
    </source>
</evidence>
<protein>
    <recommendedName>
        <fullName evidence="7">TauD/TfdA-like domain-containing protein</fullName>
    </recommendedName>
</protein>
<dbReference type="EMBL" id="OX365919">
    <property type="protein sequence ID" value="CAI4063744.1"/>
    <property type="molecule type" value="Genomic_DNA"/>
</dbReference>
<reference evidence="8" key="1">
    <citation type="submission" date="2022-10" db="EMBL/GenBank/DDBJ databases">
        <authorList>
            <person name="Byrne P K."/>
        </authorList>
    </citation>
    <scope>NUCLEOTIDE SEQUENCE</scope>
    <source>
        <strain evidence="8">CBS7001</strain>
    </source>
</reference>
<name>A0AA35JJV3_SACUV</name>
<dbReference type="PANTHER" id="PTHR10696">
    <property type="entry name" value="GAMMA-BUTYROBETAINE HYDROXYLASE-RELATED"/>
    <property type="match status" value="1"/>
</dbReference>